<evidence type="ECO:0000313" key="7">
    <source>
        <dbReference type="Proteomes" id="UP000257039"/>
    </source>
</evidence>
<dbReference type="EMBL" id="NDXW01000001">
    <property type="protein sequence ID" value="RDH44167.1"/>
    <property type="molecule type" value="Genomic_DNA"/>
</dbReference>
<dbReference type="NCBIfam" id="NF003742">
    <property type="entry name" value="PRK05339.1"/>
    <property type="match status" value="1"/>
</dbReference>
<keyword evidence="2 5" id="KW-0808">Transferase</keyword>
<dbReference type="EC" id="2.7.11.33" evidence="5"/>
<evidence type="ECO:0000256" key="4">
    <source>
        <dbReference type="ARBA" id="ARBA00022777"/>
    </source>
</evidence>
<reference evidence="6 7" key="1">
    <citation type="submission" date="2017-04" db="EMBL/GenBank/DDBJ databases">
        <title>Draft genome sequence of Zooshikella ganghwensis VG4 isolated from Red Sea sediments.</title>
        <authorList>
            <person name="Rehman Z."/>
            <person name="Alam I."/>
            <person name="Kamau A."/>
            <person name="Bajic V."/>
            <person name="Leiknes T."/>
        </authorList>
    </citation>
    <scope>NUCLEOTIDE SEQUENCE [LARGE SCALE GENOMIC DNA]</scope>
    <source>
        <strain evidence="6 7">VG4</strain>
    </source>
</reference>
<protein>
    <recommendedName>
        <fullName evidence="5">Putative phosphoenolpyruvate synthase regulatory protein</fullName>
        <shortName evidence="5">PEP synthase regulatory protein</shortName>
        <shortName evidence="5">PSRP</shortName>
        <ecNumber evidence="5">2.7.11.33</ecNumber>
        <ecNumber evidence="5">2.7.4.28</ecNumber>
    </recommendedName>
    <alternativeName>
        <fullName evidence="5">Pyruvate, water dikinase regulatory protein</fullName>
    </alternativeName>
</protein>
<comment type="catalytic activity">
    <reaction evidence="5">
        <text>[pyruvate, water dikinase]-phosphate + phosphate + H(+) = [pyruvate, water dikinase] + diphosphate</text>
        <dbReference type="Rhea" id="RHEA:48580"/>
        <dbReference type="Rhea" id="RHEA-COMP:11425"/>
        <dbReference type="Rhea" id="RHEA-COMP:11426"/>
        <dbReference type="ChEBI" id="CHEBI:15378"/>
        <dbReference type="ChEBI" id="CHEBI:33019"/>
        <dbReference type="ChEBI" id="CHEBI:43176"/>
        <dbReference type="ChEBI" id="CHEBI:43474"/>
        <dbReference type="ChEBI" id="CHEBI:68546"/>
        <dbReference type="EC" id="2.7.4.28"/>
    </reaction>
</comment>
<gene>
    <name evidence="6" type="ORF">B9G39_12310</name>
</gene>
<dbReference type="AlphaFoldDB" id="A0A4P9VNW0"/>
<dbReference type="PANTHER" id="PTHR31756:SF3">
    <property type="entry name" value="PYRUVATE, PHOSPHATE DIKINASE REGULATORY PROTEIN 1, CHLOROPLASTIC"/>
    <property type="match status" value="1"/>
</dbReference>
<dbReference type="RefSeq" id="WP_027706854.1">
    <property type="nucleotide sequence ID" value="NZ_NDXW01000001.1"/>
</dbReference>
<organism evidence="6 7">
    <name type="scientific">Zooshikella ganghwensis</name>
    <dbReference type="NCBI Taxonomy" id="202772"/>
    <lineage>
        <taxon>Bacteria</taxon>
        <taxon>Pseudomonadati</taxon>
        <taxon>Pseudomonadota</taxon>
        <taxon>Gammaproteobacteria</taxon>
        <taxon>Oceanospirillales</taxon>
        <taxon>Zooshikellaceae</taxon>
        <taxon>Zooshikella</taxon>
    </lineage>
</organism>
<proteinExistence type="inferred from homology"/>
<sequence length="272" mass="30931">MVKRCVFFISDGTGITAETLGHSLLTQFNRDQFSYKTFPYIDTVEKAQQIVKQIKQYAHQAEQRPLIFSTIVNEAVIQVLSALDAFMIDCFSAFLTPLEQELQQPSNHSIGQNRVIDADPRYHQRITAVHFALDFDDGAKTYAYDQADVILIGVSRCGKTPTCLYLALQYGINAANYPLTEEDLDNQRLPGLLLSHKDRLFGLTIDAERLAAIRHERRPDSRYASIKQCRQEVNEVEALMQEAHVPFINTTQFSIEEIATRVLSLTGIQRQF</sequence>
<comment type="similarity">
    <text evidence="5">Belongs to the pyruvate, phosphate/water dikinase regulatory protein family. PSRP subfamily.</text>
</comment>
<dbReference type="InterPro" id="IPR026530">
    <property type="entry name" value="PSRP"/>
</dbReference>
<accession>A0A4P9VNW0</accession>
<name>A0A4P9VNW0_9GAMM</name>
<comment type="catalytic activity">
    <reaction evidence="5">
        <text>[pyruvate, water dikinase] + ADP = [pyruvate, water dikinase]-phosphate + AMP + H(+)</text>
        <dbReference type="Rhea" id="RHEA:46020"/>
        <dbReference type="Rhea" id="RHEA-COMP:11425"/>
        <dbReference type="Rhea" id="RHEA-COMP:11426"/>
        <dbReference type="ChEBI" id="CHEBI:15378"/>
        <dbReference type="ChEBI" id="CHEBI:43176"/>
        <dbReference type="ChEBI" id="CHEBI:68546"/>
        <dbReference type="ChEBI" id="CHEBI:456215"/>
        <dbReference type="ChEBI" id="CHEBI:456216"/>
        <dbReference type="EC" id="2.7.11.33"/>
    </reaction>
</comment>
<dbReference type="InterPro" id="IPR005177">
    <property type="entry name" value="Kinase-pyrophosphorylase"/>
</dbReference>
<evidence type="ECO:0000256" key="2">
    <source>
        <dbReference type="ARBA" id="ARBA00022679"/>
    </source>
</evidence>
<dbReference type="GO" id="GO:0005524">
    <property type="term" value="F:ATP binding"/>
    <property type="evidence" value="ECO:0007669"/>
    <property type="project" value="InterPro"/>
</dbReference>
<dbReference type="EC" id="2.7.4.28" evidence="5"/>
<keyword evidence="7" id="KW-1185">Reference proteome</keyword>
<evidence type="ECO:0000256" key="3">
    <source>
        <dbReference type="ARBA" id="ARBA00022741"/>
    </source>
</evidence>
<dbReference type="Proteomes" id="UP000257039">
    <property type="component" value="Unassembled WGS sequence"/>
</dbReference>
<dbReference type="HAMAP" id="MF_01062">
    <property type="entry name" value="PSRP"/>
    <property type="match status" value="1"/>
</dbReference>
<evidence type="ECO:0000256" key="1">
    <source>
        <dbReference type="ARBA" id="ARBA00022527"/>
    </source>
</evidence>
<comment type="function">
    <text evidence="5">Bifunctional serine/threonine kinase and phosphorylase involved in the regulation of the phosphoenolpyruvate synthase (PEPS) by catalyzing its phosphorylation/dephosphorylation.</text>
</comment>
<keyword evidence="4 5" id="KW-0418">Kinase</keyword>
<evidence type="ECO:0000313" key="6">
    <source>
        <dbReference type="EMBL" id="RDH44167.1"/>
    </source>
</evidence>
<dbReference type="PANTHER" id="PTHR31756">
    <property type="entry name" value="PYRUVATE, PHOSPHATE DIKINASE REGULATORY PROTEIN 1, CHLOROPLASTIC"/>
    <property type="match status" value="1"/>
</dbReference>
<keyword evidence="3 5" id="KW-0547">Nucleotide-binding</keyword>
<evidence type="ECO:0000256" key="5">
    <source>
        <dbReference type="HAMAP-Rule" id="MF_01062"/>
    </source>
</evidence>
<dbReference type="GO" id="GO:0016776">
    <property type="term" value="F:phosphotransferase activity, phosphate group as acceptor"/>
    <property type="evidence" value="ECO:0007669"/>
    <property type="project" value="UniProtKB-UniRule"/>
</dbReference>
<feature type="binding site" evidence="5">
    <location>
        <begin position="153"/>
        <end position="160"/>
    </location>
    <ligand>
        <name>ADP</name>
        <dbReference type="ChEBI" id="CHEBI:456216"/>
    </ligand>
</feature>
<comment type="caution">
    <text evidence="6">The sequence shown here is derived from an EMBL/GenBank/DDBJ whole genome shotgun (WGS) entry which is preliminary data.</text>
</comment>
<dbReference type="GO" id="GO:0004674">
    <property type="term" value="F:protein serine/threonine kinase activity"/>
    <property type="evidence" value="ECO:0007669"/>
    <property type="project" value="UniProtKB-UniRule"/>
</dbReference>
<keyword evidence="1 5" id="KW-0723">Serine/threonine-protein kinase</keyword>
<dbReference type="Pfam" id="PF03618">
    <property type="entry name" value="Kinase-PPPase"/>
    <property type="match status" value="1"/>
</dbReference>
<dbReference type="GO" id="GO:0043531">
    <property type="term" value="F:ADP binding"/>
    <property type="evidence" value="ECO:0007669"/>
    <property type="project" value="UniProtKB-UniRule"/>
</dbReference>